<evidence type="ECO:0000313" key="1">
    <source>
        <dbReference type="EMBL" id="GBM88763.1"/>
    </source>
</evidence>
<gene>
    <name evidence="1" type="ORF">AVEN_185710_1</name>
</gene>
<reference evidence="1 2" key="1">
    <citation type="journal article" date="2019" name="Sci. Rep.">
        <title>Orb-weaving spider Araneus ventricosus genome elucidates the spidroin gene catalogue.</title>
        <authorList>
            <person name="Kono N."/>
            <person name="Nakamura H."/>
            <person name="Ohtoshi R."/>
            <person name="Moran D.A.P."/>
            <person name="Shinohara A."/>
            <person name="Yoshida Y."/>
            <person name="Fujiwara M."/>
            <person name="Mori M."/>
            <person name="Tomita M."/>
            <person name="Arakawa K."/>
        </authorList>
    </citation>
    <scope>NUCLEOTIDE SEQUENCE [LARGE SCALE GENOMIC DNA]</scope>
</reference>
<evidence type="ECO:0000313" key="2">
    <source>
        <dbReference type="Proteomes" id="UP000499080"/>
    </source>
</evidence>
<dbReference type="Proteomes" id="UP000499080">
    <property type="component" value="Unassembled WGS sequence"/>
</dbReference>
<organism evidence="1 2">
    <name type="scientific">Araneus ventricosus</name>
    <name type="common">Orbweaver spider</name>
    <name type="synonym">Epeira ventricosa</name>
    <dbReference type="NCBI Taxonomy" id="182803"/>
    <lineage>
        <taxon>Eukaryota</taxon>
        <taxon>Metazoa</taxon>
        <taxon>Ecdysozoa</taxon>
        <taxon>Arthropoda</taxon>
        <taxon>Chelicerata</taxon>
        <taxon>Arachnida</taxon>
        <taxon>Araneae</taxon>
        <taxon>Araneomorphae</taxon>
        <taxon>Entelegynae</taxon>
        <taxon>Araneoidea</taxon>
        <taxon>Araneidae</taxon>
        <taxon>Araneus</taxon>
    </lineage>
</organism>
<accession>A0A4Y2JEM4</accession>
<dbReference type="AlphaFoldDB" id="A0A4Y2JEM4"/>
<protein>
    <submittedName>
        <fullName evidence="1">Uncharacterized protein</fullName>
    </submittedName>
</protein>
<name>A0A4Y2JEM4_ARAVE</name>
<keyword evidence="2" id="KW-1185">Reference proteome</keyword>
<sequence>MSVQWCLEAIMISKGTFGSLVKGHRPIYSNEKEEQKLVILLRIMDVWGVAFALPAKVLPLFCHQLKDSIKSSLSPALGCGRFKYICLGNSLR</sequence>
<proteinExistence type="predicted"/>
<dbReference type="EMBL" id="BGPR01003489">
    <property type="protein sequence ID" value="GBM88763.1"/>
    <property type="molecule type" value="Genomic_DNA"/>
</dbReference>
<comment type="caution">
    <text evidence="1">The sequence shown here is derived from an EMBL/GenBank/DDBJ whole genome shotgun (WGS) entry which is preliminary data.</text>
</comment>